<dbReference type="Pfam" id="PF07730">
    <property type="entry name" value="HisKA_3"/>
    <property type="match status" value="1"/>
</dbReference>
<gene>
    <name evidence="6" type="ORF">NP048_12950</name>
</gene>
<dbReference type="GO" id="GO:0016301">
    <property type="term" value="F:kinase activity"/>
    <property type="evidence" value="ECO:0007669"/>
    <property type="project" value="UniProtKB-KW"/>
</dbReference>
<dbReference type="PANTHER" id="PTHR24421">
    <property type="entry name" value="NITRATE/NITRITE SENSOR PROTEIN NARX-RELATED"/>
    <property type="match status" value="1"/>
</dbReference>
<name>A0ABY5KLT4_9CELL</name>
<dbReference type="EMBL" id="CP101987">
    <property type="protein sequence ID" value="UUI70698.1"/>
    <property type="molecule type" value="Genomic_DNA"/>
</dbReference>
<keyword evidence="4" id="KW-0472">Membrane</keyword>
<feature type="transmembrane region" description="Helical" evidence="4">
    <location>
        <begin position="135"/>
        <end position="155"/>
    </location>
</feature>
<sequence length="395" mass="42085">MTPSQGFHRRIVSTAMFVRLGAIVVALFGLMGETMTAPILLSVLALAGTSFGVLLDGRVLDVLRKHPLVLVVDISLNLALVAVLGVENPLVLATFPTALLIGMLWTQRFAVVGAAILAAGYVLVVQTGQVEQYGFMLDVGVPALYLCLVGIGGAVRAAHREQVAAYRAADLALRAVAASDERARLAREMHDSLGKTLHGIALGARGLVLWVERDPAQARVQAIALAEASETAAQEAREILVRMRTDQPDRPLVDVLGDICQQWEADHGVPCEVVARCAVDLPTDVRYEVLAIIGEALENAARHADATRVRVELEKDGPDCRITVADDGTGFMPEPDGHSPRGHFGLTGMHERAAEVGIQVRIASRPGAGTRVEVVHRGSHDPSGSVERGVVDVYG</sequence>
<dbReference type="SUPFAM" id="SSF55874">
    <property type="entry name" value="ATPase domain of HSP90 chaperone/DNA topoisomerase II/histidine kinase"/>
    <property type="match status" value="1"/>
</dbReference>
<feature type="domain" description="Histidine kinase/HSP90-like ATPase" evidence="5">
    <location>
        <begin position="284"/>
        <end position="380"/>
    </location>
</feature>
<evidence type="ECO:0000256" key="2">
    <source>
        <dbReference type="ARBA" id="ARBA00022777"/>
    </source>
</evidence>
<accession>A0ABY5KLT4</accession>
<dbReference type="SMART" id="SM00387">
    <property type="entry name" value="HATPase_c"/>
    <property type="match status" value="1"/>
</dbReference>
<dbReference type="InterPro" id="IPR011712">
    <property type="entry name" value="Sig_transdc_His_kin_sub3_dim/P"/>
</dbReference>
<dbReference type="RefSeq" id="WP_227576054.1">
    <property type="nucleotide sequence ID" value="NZ_CP101987.1"/>
</dbReference>
<evidence type="ECO:0000313" key="6">
    <source>
        <dbReference type="EMBL" id="UUI70698.1"/>
    </source>
</evidence>
<evidence type="ECO:0000259" key="5">
    <source>
        <dbReference type="SMART" id="SM00387"/>
    </source>
</evidence>
<dbReference type="Pfam" id="PF02518">
    <property type="entry name" value="HATPase_c"/>
    <property type="match status" value="1"/>
</dbReference>
<protein>
    <submittedName>
        <fullName evidence="6">Sensor histidine kinase</fullName>
    </submittedName>
</protein>
<evidence type="ECO:0000256" key="1">
    <source>
        <dbReference type="ARBA" id="ARBA00022679"/>
    </source>
</evidence>
<dbReference type="Gene3D" id="3.30.565.10">
    <property type="entry name" value="Histidine kinase-like ATPase, C-terminal domain"/>
    <property type="match status" value="1"/>
</dbReference>
<proteinExistence type="predicted"/>
<evidence type="ECO:0000313" key="7">
    <source>
        <dbReference type="Proteomes" id="UP001316384"/>
    </source>
</evidence>
<keyword evidence="2 6" id="KW-0418">Kinase</keyword>
<dbReference type="CDD" id="cd16917">
    <property type="entry name" value="HATPase_UhpB-NarQ-NarX-like"/>
    <property type="match status" value="1"/>
</dbReference>
<feature type="transmembrane region" description="Helical" evidence="4">
    <location>
        <begin position="98"/>
        <end position="123"/>
    </location>
</feature>
<dbReference type="InterPro" id="IPR050482">
    <property type="entry name" value="Sensor_HK_TwoCompSys"/>
</dbReference>
<dbReference type="Gene3D" id="1.20.5.1930">
    <property type="match status" value="1"/>
</dbReference>
<keyword evidence="1" id="KW-0808">Transferase</keyword>
<keyword evidence="4" id="KW-0812">Transmembrane</keyword>
<reference evidence="6 7" key="1">
    <citation type="submission" date="2022-07" db="EMBL/GenBank/DDBJ databases">
        <title>Novel species in genus cellulomonas.</title>
        <authorList>
            <person name="Ye L."/>
        </authorList>
    </citation>
    <scope>NUCLEOTIDE SEQUENCE [LARGE SCALE GENOMIC DNA]</scope>
    <source>
        <strain evidence="7">zg-B89</strain>
    </source>
</reference>
<keyword evidence="4" id="KW-1133">Transmembrane helix</keyword>
<evidence type="ECO:0000256" key="4">
    <source>
        <dbReference type="SAM" id="Phobius"/>
    </source>
</evidence>
<dbReference type="Proteomes" id="UP001316384">
    <property type="component" value="Chromosome"/>
</dbReference>
<dbReference type="InterPro" id="IPR036890">
    <property type="entry name" value="HATPase_C_sf"/>
</dbReference>
<organism evidence="6 7">
    <name type="scientific">Cellulomonas xiejunii</name>
    <dbReference type="NCBI Taxonomy" id="2968083"/>
    <lineage>
        <taxon>Bacteria</taxon>
        <taxon>Bacillati</taxon>
        <taxon>Actinomycetota</taxon>
        <taxon>Actinomycetes</taxon>
        <taxon>Micrococcales</taxon>
        <taxon>Cellulomonadaceae</taxon>
        <taxon>Cellulomonas</taxon>
    </lineage>
</organism>
<evidence type="ECO:0000256" key="3">
    <source>
        <dbReference type="ARBA" id="ARBA00023012"/>
    </source>
</evidence>
<dbReference type="InterPro" id="IPR003594">
    <property type="entry name" value="HATPase_dom"/>
</dbReference>
<keyword evidence="3" id="KW-0902">Two-component regulatory system</keyword>
<feature type="transmembrane region" description="Helical" evidence="4">
    <location>
        <begin position="12"/>
        <end position="31"/>
    </location>
</feature>
<keyword evidence="7" id="KW-1185">Reference proteome</keyword>
<feature type="transmembrane region" description="Helical" evidence="4">
    <location>
        <begin position="37"/>
        <end position="55"/>
    </location>
</feature>